<dbReference type="InterPro" id="IPR050857">
    <property type="entry name" value="D-2-hydroxyacid_DH"/>
</dbReference>
<dbReference type="InterPro" id="IPR006140">
    <property type="entry name" value="D-isomer_DH_NAD-bd"/>
</dbReference>
<dbReference type="Proteomes" id="UP000621560">
    <property type="component" value="Unassembled WGS sequence"/>
</dbReference>
<evidence type="ECO:0000259" key="4">
    <source>
        <dbReference type="Pfam" id="PF02826"/>
    </source>
</evidence>
<dbReference type="EMBL" id="JACXIZ010000020">
    <property type="protein sequence ID" value="MBD2845995.1"/>
    <property type="molecule type" value="Genomic_DNA"/>
</dbReference>
<proteinExistence type="inferred from homology"/>
<dbReference type="SUPFAM" id="SSF51735">
    <property type="entry name" value="NAD(P)-binding Rossmann-fold domains"/>
    <property type="match status" value="1"/>
</dbReference>
<comment type="similarity">
    <text evidence="1">Belongs to the D-isomer specific 2-hydroxyacid dehydrogenase family.</text>
</comment>
<sequence>MTTQAKPKAAVLLSQPKLRRLCSPACRQYLETHFEVHWNERERELSAEELVPFAEDAAYLFTSWGSPRLSESFFKHAAELRAVAHAAGSVKFFLPASVFEAGVRVFSANPRLSLPVSEYCMAVIFAWLRHIPTYNAALHAGGYRVPGLKGRELTGSRVGLISAGATARGLIRMLQPYEVEIRVYDPFLSEAQARQLGVIPSTLEEAMGCTIVSNHAPNLPETAGLIGAEQLARIPDEGIFINSGRAAQVDTAALVAELKSGRIYAACDVFDEEPLPVDSPLRGLANVILTPHVGAATQQADLALLPAVAEDVVRMMRGEPTRFEIAAADFSRLA</sequence>
<feature type="domain" description="D-isomer specific 2-hydroxyacid dehydrogenase NAD-binding" evidence="4">
    <location>
        <begin position="121"/>
        <end position="294"/>
    </location>
</feature>
<dbReference type="Pfam" id="PF02826">
    <property type="entry name" value="2-Hacid_dh_C"/>
    <property type="match status" value="1"/>
</dbReference>
<reference evidence="5" key="1">
    <citation type="submission" date="2020-09" db="EMBL/GenBank/DDBJ databases">
        <title>A novel bacterium of genus Paenibacillus, isolated from South China Sea.</title>
        <authorList>
            <person name="Huang H."/>
            <person name="Mo K."/>
            <person name="Hu Y."/>
        </authorList>
    </citation>
    <scope>NUCLEOTIDE SEQUENCE</scope>
    <source>
        <strain evidence="5">IB182496</strain>
    </source>
</reference>
<evidence type="ECO:0000313" key="5">
    <source>
        <dbReference type="EMBL" id="MBD2845995.1"/>
    </source>
</evidence>
<organism evidence="5 6">
    <name type="scientific">Paenibacillus sabuli</name>
    <dbReference type="NCBI Taxonomy" id="2772509"/>
    <lineage>
        <taxon>Bacteria</taxon>
        <taxon>Bacillati</taxon>
        <taxon>Bacillota</taxon>
        <taxon>Bacilli</taxon>
        <taxon>Bacillales</taxon>
        <taxon>Paenibacillaceae</taxon>
        <taxon>Paenibacillus</taxon>
    </lineage>
</organism>
<evidence type="ECO:0000313" key="6">
    <source>
        <dbReference type="Proteomes" id="UP000621560"/>
    </source>
</evidence>
<dbReference type="PANTHER" id="PTHR42789:SF1">
    <property type="entry name" value="D-ISOMER SPECIFIC 2-HYDROXYACID DEHYDROGENASE FAMILY PROTEIN (AFU_ORTHOLOGUE AFUA_6G10090)"/>
    <property type="match status" value="1"/>
</dbReference>
<evidence type="ECO:0000256" key="3">
    <source>
        <dbReference type="ARBA" id="ARBA00023027"/>
    </source>
</evidence>
<dbReference type="InterPro" id="IPR036291">
    <property type="entry name" value="NAD(P)-bd_dom_sf"/>
</dbReference>
<keyword evidence="2" id="KW-0560">Oxidoreductase</keyword>
<keyword evidence="3" id="KW-0520">NAD</keyword>
<comment type="caution">
    <text evidence="5">The sequence shown here is derived from an EMBL/GenBank/DDBJ whole genome shotgun (WGS) entry which is preliminary data.</text>
</comment>
<accession>A0A927BUP9</accession>
<dbReference type="Gene3D" id="3.40.50.720">
    <property type="entry name" value="NAD(P)-binding Rossmann-like Domain"/>
    <property type="match status" value="2"/>
</dbReference>
<gene>
    <name evidence="5" type="ORF">IDH44_12390</name>
</gene>
<evidence type="ECO:0000256" key="2">
    <source>
        <dbReference type="ARBA" id="ARBA00023002"/>
    </source>
</evidence>
<dbReference type="AlphaFoldDB" id="A0A927BUP9"/>
<dbReference type="CDD" id="cd12167">
    <property type="entry name" value="2-Hacid_dh_8"/>
    <property type="match status" value="1"/>
</dbReference>
<name>A0A927BUP9_9BACL</name>
<dbReference type="GO" id="GO:0051287">
    <property type="term" value="F:NAD binding"/>
    <property type="evidence" value="ECO:0007669"/>
    <property type="project" value="InterPro"/>
</dbReference>
<evidence type="ECO:0000256" key="1">
    <source>
        <dbReference type="ARBA" id="ARBA00005854"/>
    </source>
</evidence>
<dbReference type="RefSeq" id="WP_190918077.1">
    <property type="nucleotide sequence ID" value="NZ_JACXIZ010000020.1"/>
</dbReference>
<keyword evidence="6" id="KW-1185">Reference proteome</keyword>
<protein>
    <submittedName>
        <fullName evidence="5">Hydroxyacid dehydrogenase</fullName>
    </submittedName>
</protein>
<dbReference type="PANTHER" id="PTHR42789">
    <property type="entry name" value="D-ISOMER SPECIFIC 2-HYDROXYACID DEHYDROGENASE FAMILY PROTEIN (AFU_ORTHOLOGUE AFUA_6G10090)"/>
    <property type="match status" value="1"/>
</dbReference>
<dbReference type="GO" id="GO:0016491">
    <property type="term" value="F:oxidoreductase activity"/>
    <property type="evidence" value="ECO:0007669"/>
    <property type="project" value="UniProtKB-KW"/>
</dbReference>
<dbReference type="SUPFAM" id="SSF52283">
    <property type="entry name" value="Formate/glycerate dehydrogenase catalytic domain-like"/>
    <property type="match status" value="1"/>
</dbReference>